<sequence length="81" mass="9527">MDNSSSKKVEFYRSFRNHYHCYSFSHVTKPQLESSDKIIRPKSDLDRLAIASTDIEYPCCLSCHPAKFSVTRIRKLSWKQL</sequence>
<dbReference type="Proteomes" id="UP001164539">
    <property type="component" value="Chromosome 11"/>
</dbReference>
<accession>A0ACC1X720</accession>
<dbReference type="EMBL" id="CM051404">
    <property type="protein sequence ID" value="KAJ4706949.1"/>
    <property type="molecule type" value="Genomic_DNA"/>
</dbReference>
<comment type="caution">
    <text evidence="1">The sequence shown here is derived from an EMBL/GenBank/DDBJ whole genome shotgun (WGS) entry which is preliminary data.</text>
</comment>
<evidence type="ECO:0000313" key="1">
    <source>
        <dbReference type="EMBL" id="KAJ4706949.1"/>
    </source>
</evidence>
<reference evidence="1 2" key="1">
    <citation type="journal article" date="2023" name="Science">
        <title>Complex scaffold remodeling in plant triterpene biosynthesis.</title>
        <authorList>
            <person name="De La Pena R."/>
            <person name="Hodgson H."/>
            <person name="Liu J.C."/>
            <person name="Stephenson M.J."/>
            <person name="Martin A.C."/>
            <person name="Owen C."/>
            <person name="Harkess A."/>
            <person name="Leebens-Mack J."/>
            <person name="Jimenez L.E."/>
            <person name="Osbourn A."/>
            <person name="Sattely E.S."/>
        </authorList>
    </citation>
    <scope>NUCLEOTIDE SEQUENCE [LARGE SCALE GENOMIC DNA]</scope>
    <source>
        <strain evidence="2">cv. JPN11</strain>
        <tissue evidence="1">Leaf</tissue>
    </source>
</reference>
<proteinExistence type="predicted"/>
<protein>
    <submittedName>
        <fullName evidence="1">Ubiquitin fusion degradation 1</fullName>
    </submittedName>
</protein>
<name>A0ACC1X720_MELAZ</name>
<evidence type="ECO:0000313" key="2">
    <source>
        <dbReference type="Proteomes" id="UP001164539"/>
    </source>
</evidence>
<keyword evidence="2" id="KW-1185">Reference proteome</keyword>
<organism evidence="1 2">
    <name type="scientific">Melia azedarach</name>
    <name type="common">Chinaberry tree</name>
    <dbReference type="NCBI Taxonomy" id="155640"/>
    <lineage>
        <taxon>Eukaryota</taxon>
        <taxon>Viridiplantae</taxon>
        <taxon>Streptophyta</taxon>
        <taxon>Embryophyta</taxon>
        <taxon>Tracheophyta</taxon>
        <taxon>Spermatophyta</taxon>
        <taxon>Magnoliopsida</taxon>
        <taxon>eudicotyledons</taxon>
        <taxon>Gunneridae</taxon>
        <taxon>Pentapetalae</taxon>
        <taxon>rosids</taxon>
        <taxon>malvids</taxon>
        <taxon>Sapindales</taxon>
        <taxon>Meliaceae</taxon>
        <taxon>Melia</taxon>
    </lineage>
</organism>
<gene>
    <name evidence="1" type="ORF">OWV82_020532</name>
</gene>